<evidence type="ECO:0000256" key="3">
    <source>
        <dbReference type="ARBA" id="ARBA00022475"/>
    </source>
</evidence>
<dbReference type="InterPro" id="IPR020846">
    <property type="entry name" value="MFS_dom"/>
</dbReference>
<feature type="transmembrane region" description="Helical" evidence="8">
    <location>
        <begin position="125"/>
        <end position="142"/>
    </location>
</feature>
<proteinExistence type="predicted"/>
<feature type="transmembrane region" description="Helical" evidence="8">
    <location>
        <begin position="326"/>
        <end position="349"/>
    </location>
</feature>
<evidence type="ECO:0000256" key="5">
    <source>
        <dbReference type="ARBA" id="ARBA00022692"/>
    </source>
</evidence>
<comment type="caution">
    <text evidence="10">The sequence shown here is derived from an EMBL/GenBank/DDBJ whole genome shotgun (WGS) entry which is preliminary data.</text>
</comment>
<keyword evidence="5 8" id="KW-0812">Transmembrane</keyword>
<dbReference type="Gene3D" id="1.20.1250.20">
    <property type="entry name" value="MFS general substrate transporter like domains"/>
    <property type="match status" value="1"/>
</dbReference>
<evidence type="ECO:0000256" key="1">
    <source>
        <dbReference type="ARBA" id="ARBA00004651"/>
    </source>
</evidence>
<feature type="transmembrane region" description="Helical" evidence="8">
    <location>
        <begin position="426"/>
        <end position="448"/>
    </location>
</feature>
<dbReference type="OrthoDB" id="6133115at2759"/>
<dbReference type="SUPFAM" id="SSF103473">
    <property type="entry name" value="MFS general substrate transporter"/>
    <property type="match status" value="1"/>
</dbReference>
<dbReference type="GO" id="GO:0005886">
    <property type="term" value="C:plasma membrane"/>
    <property type="evidence" value="ECO:0007669"/>
    <property type="project" value="UniProtKB-SubCell"/>
</dbReference>
<dbReference type="PANTHER" id="PTHR48021">
    <property type="match status" value="1"/>
</dbReference>
<accession>A0A8K0C5Q0</accession>
<dbReference type="EMBL" id="VTPC01090900">
    <property type="protein sequence ID" value="KAF2880839.1"/>
    <property type="molecule type" value="Genomic_DNA"/>
</dbReference>
<keyword evidence="11" id="KW-1185">Reference proteome</keyword>
<evidence type="ECO:0000256" key="4">
    <source>
        <dbReference type="ARBA" id="ARBA00022597"/>
    </source>
</evidence>
<feature type="transmembrane region" description="Helical" evidence="8">
    <location>
        <begin position="398"/>
        <end position="420"/>
    </location>
</feature>
<keyword evidence="2" id="KW-0813">Transport</keyword>
<keyword evidence="6 8" id="KW-1133">Transmembrane helix</keyword>
<feature type="domain" description="Major facilitator superfamily (MFS) profile" evidence="9">
    <location>
        <begin position="26"/>
        <end position="452"/>
    </location>
</feature>
<feature type="transmembrane region" description="Helical" evidence="8">
    <location>
        <begin position="154"/>
        <end position="175"/>
    </location>
</feature>
<dbReference type="InterPro" id="IPR050549">
    <property type="entry name" value="MFS_Trehalose_Transporter"/>
</dbReference>
<evidence type="ECO:0000259" key="9">
    <source>
        <dbReference type="PROSITE" id="PS50850"/>
    </source>
</evidence>
<protein>
    <recommendedName>
        <fullName evidence="9">Major facilitator superfamily (MFS) profile domain-containing protein</fullName>
    </recommendedName>
</protein>
<keyword evidence="3" id="KW-1003">Cell membrane</keyword>
<evidence type="ECO:0000256" key="2">
    <source>
        <dbReference type="ARBA" id="ARBA00022448"/>
    </source>
</evidence>
<dbReference type="AlphaFoldDB" id="A0A8K0C5Q0"/>
<name>A0A8K0C5Q0_IGNLU</name>
<evidence type="ECO:0000256" key="6">
    <source>
        <dbReference type="ARBA" id="ARBA00022989"/>
    </source>
</evidence>
<dbReference type="PROSITE" id="PS50850">
    <property type="entry name" value="MFS"/>
    <property type="match status" value="1"/>
</dbReference>
<feature type="transmembrane region" description="Helical" evidence="8">
    <location>
        <begin position="21"/>
        <end position="46"/>
    </location>
</feature>
<dbReference type="InterPro" id="IPR005828">
    <property type="entry name" value="MFS_sugar_transport-like"/>
</dbReference>
<evidence type="ECO:0000313" key="10">
    <source>
        <dbReference type="EMBL" id="KAF2880839.1"/>
    </source>
</evidence>
<dbReference type="InterPro" id="IPR036259">
    <property type="entry name" value="MFS_trans_sf"/>
</dbReference>
<sequence>MGESENILERYISYKEKSCQWPQVIVIFVACFGSFTLGALFCWPSPAIPILISNSSHVDIVTIEEASYFSVIPPISAALTAPLVAILVDTIGRKKTVMFIAIPQFLSWILIASAENIYIFYLSRLFTGIGEAALFGALPTYIGEISEPHVRGSWGNMVSISIYFGQFMINVVGGYCTIRTTAVIFGCIPVVHIVLMSFLPESPYFLLMRNNVKEARNSLKQLRWIQDVDKELLKLTDDVNRQISESGTFKDLFVIPTNRKALLISIAVRGCQQLSGLSAFAVYTQYIFDQAGGHLSSTTSAIIFTAALVLSITGFAFIVDRFGRKPLMIFSNFGCFVVLLIEATYFYIARETEIDVSNLKWIPLAGMVSYIILCSSGLGIIPTLMLGELFSASVKAKALCILNICFAIYVLSISKLYQALSHNFGMFVPFYLFSACCLLGVIFSYYYVPETRGKTLEEIQQGLRGRTRHEDESHFIKC</sequence>
<reference evidence="10" key="1">
    <citation type="submission" date="2019-08" db="EMBL/GenBank/DDBJ databases">
        <title>The genome of the North American firefly Photinus pyralis.</title>
        <authorList>
            <consortium name="Photinus pyralis genome working group"/>
            <person name="Fallon T.R."/>
            <person name="Sander Lower S.E."/>
            <person name="Weng J.-K."/>
        </authorList>
    </citation>
    <scope>NUCLEOTIDE SEQUENCE</scope>
    <source>
        <strain evidence="10">TRF0915ILg1</strain>
        <tissue evidence="10">Whole body</tissue>
    </source>
</reference>
<feature type="transmembrane region" description="Helical" evidence="8">
    <location>
        <begin position="300"/>
        <end position="319"/>
    </location>
</feature>
<evidence type="ECO:0000313" key="11">
    <source>
        <dbReference type="Proteomes" id="UP000801492"/>
    </source>
</evidence>
<gene>
    <name evidence="10" type="ORF">ILUMI_25328</name>
</gene>
<feature type="transmembrane region" description="Helical" evidence="8">
    <location>
        <begin position="181"/>
        <end position="199"/>
    </location>
</feature>
<feature type="transmembrane region" description="Helical" evidence="8">
    <location>
        <begin position="66"/>
        <end position="88"/>
    </location>
</feature>
<dbReference type="Pfam" id="PF00083">
    <property type="entry name" value="Sugar_tr"/>
    <property type="match status" value="1"/>
</dbReference>
<keyword evidence="7 8" id="KW-0472">Membrane</keyword>
<dbReference type="GO" id="GO:0022857">
    <property type="term" value="F:transmembrane transporter activity"/>
    <property type="evidence" value="ECO:0007669"/>
    <property type="project" value="InterPro"/>
</dbReference>
<organism evidence="10 11">
    <name type="scientific">Ignelater luminosus</name>
    <name type="common">Cucubano</name>
    <name type="synonym">Pyrophorus luminosus</name>
    <dbReference type="NCBI Taxonomy" id="2038154"/>
    <lineage>
        <taxon>Eukaryota</taxon>
        <taxon>Metazoa</taxon>
        <taxon>Ecdysozoa</taxon>
        <taxon>Arthropoda</taxon>
        <taxon>Hexapoda</taxon>
        <taxon>Insecta</taxon>
        <taxon>Pterygota</taxon>
        <taxon>Neoptera</taxon>
        <taxon>Endopterygota</taxon>
        <taxon>Coleoptera</taxon>
        <taxon>Polyphaga</taxon>
        <taxon>Elateriformia</taxon>
        <taxon>Elateroidea</taxon>
        <taxon>Elateridae</taxon>
        <taxon>Agrypninae</taxon>
        <taxon>Pyrophorini</taxon>
        <taxon>Ignelater</taxon>
    </lineage>
</organism>
<feature type="transmembrane region" description="Helical" evidence="8">
    <location>
        <begin position="361"/>
        <end position="386"/>
    </location>
</feature>
<dbReference type="Proteomes" id="UP000801492">
    <property type="component" value="Unassembled WGS sequence"/>
</dbReference>
<evidence type="ECO:0000256" key="7">
    <source>
        <dbReference type="ARBA" id="ARBA00023136"/>
    </source>
</evidence>
<evidence type="ECO:0000256" key="8">
    <source>
        <dbReference type="SAM" id="Phobius"/>
    </source>
</evidence>
<dbReference type="FunFam" id="1.20.1250.20:FF:000218">
    <property type="entry name" value="facilitated trehalose transporter Tret1"/>
    <property type="match status" value="1"/>
</dbReference>
<keyword evidence="4" id="KW-0762">Sugar transport</keyword>
<dbReference type="PANTHER" id="PTHR48021:SF46">
    <property type="entry name" value="MAJOR FACILITATOR SUPERFAMILY (MFS) PROFILE DOMAIN-CONTAINING PROTEIN"/>
    <property type="match status" value="1"/>
</dbReference>
<comment type="subcellular location">
    <subcellularLocation>
        <location evidence="1">Cell membrane</location>
        <topology evidence="1">Multi-pass membrane protein</topology>
    </subcellularLocation>
</comment>